<evidence type="ECO:0008006" key="3">
    <source>
        <dbReference type="Google" id="ProtNLM"/>
    </source>
</evidence>
<proteinExistence type="predicted"/>
<accession>A0ABD3HM18</accession>
<dbReference type="Proteomes" id="UP001633002">
    <property type="component" value="Unassembled WGS sequence"/>
</dbReference>
<gene>
    <name evidence="1" type="ORF">R1sor_006309</name>
</gene>
<dbReference type="SUPFAM" id="SSF48403">
    <property type="entry name" value="Ankyrin repeat"/>
    <property type="match status" value="1"/>
</dbReference>
<dbReference type="AlphaFoldDB" id="A0ABD3HM18"/>
<protein>
    <recommendedName>
        <fullName evidence="3">Ankyrin repeat protein</fullName>
    </recommendedName>
</protein>
<dbReference type="EMBL" id="JBJQOH010000003">
    <property type="protein sequence ID" value="KAL3692658.1"/>
    <property type="molecule type" value="Genomic_DNA"/>
</dbReference>
<sequence>MSKLTQTSKERPYSSESNSLTGASGLLVTYGADFLKDDRYGLTPLFLSRNKGVEREEVFKYLLSEGAPYNETKTVDVAEAEAEIAAEMAQIAAAETARDEAASAAVGNTKAVVQANLAATSGDGSAITGDNAEVAAAAVAAGEATSTPADAAIEAAYGANITKEDRFGLPPMYLAKAMGTAGQEVFEYLLSEGAPYNETKVVEVAAAEEEIARTMERLKLEAEQTAAKRDGTLSSPTLFSSTSWTSHASCIRDKCT</sequence>
<evidence type="ECO:0000313" key="2">
    <source>
        <dbReference type="Proteomes" id="UP001633002"/>
    </source>
</evidence>
<reference evidence="1 2" key="1">
    <citation type="submission" date="2024-09" db="EMBL/GenBank/DDBJ databases">
        <title>Chromosome-scale assembly of Riccia sorocarpa.</title>
        <authorList>
            <person name="Paukszto L."/>
        </authorList>
    </citation>
    <scope>NUCLEOTIDE SEQUENCE [LARGE SCALE GENOMIC DNA]</scope>
    <source>
        <strain evidence="1">LP-2024</strain>
        <tissue evidence="1">Aerial parts of the thallus</tissue>
    </source>
</reference>
<name>A0ABD3HM18_9MARC</name>
<dbReference type="Gene3D" id="1.25.40.20">
    <property type="entry name" value="Ankyrin repeat-containing domain"/>
    <property type="match status" value="1"/>
</dbReference>
<evidence type="ECO:0000313" key="1">
    <source>
        <dbReference type="EMBL" id="KAL3692658.1"/>
    </source>
</evidence>
<keyword evidence="2" id="KW-1185">Reference proteome</keyword>
<comment type="caution">
    <text evidence="1">The sequence shown here is derived from an EMBL/GenBank/DDBJ whole genome shotgun (WGS) entry which is preliminary data.</text>
</comment>
<organism evidence="1 2">
    <name type="scientific">Riccia sorocarpa</name>
    <dbReference type="NCBI Taxonomy" id="122646"/>
    <lineage>
        <taxon>Eukaryota</taxon>
        <taxon>Viridiplantae</taxon>
        <taxon>Streptophyta</taxon>
        <taxon>Embryophyta</taxon>
        <taxon>Marchantiophyta</taxon>
        <taxon>Marchantiopsida</taxon>
        <taxon>Marchantiidae</taxon>
        <taxon>Marchantiales</taxon>
        <taxon>Ricciaceae</taxon>
        <taxon>Riccia</taxon>
    </lineage>
</organism>
<dbReference type="InterPro" id="IPR036770">
    <property type="entry name" value="Ankyrin_rpt-contain_sf"/>
</dbReference>